<dbReference type="AlphaFoldDB" id="A0A542Y3L6"/>
<gene>
    <name evidence="1" type="ORF">FB468_0680</name>
</gene>
<evidence type="ECO:0000313" key="2">
    <source>
        <dbReference type="Proteomes" id="UP000319094"/>
    </source>
</evidence>
<sequence length="188" mass="20089">MATRQPPRVDHWPPALRSAAVLSGTLVRSGPGYRAVSWPDGPRARVASIAGLLGENFIAAEDTAAWVWGVRRSPGSPLQLLTRHGRAPATFELGDARGLVRVSAYRFAPGDIDEVAGHGVTSPVRTAYDLLRSKAPLTVHRRVACRLLSAQDPTLLGSLTARAAGASLSDGARVRRRLRELGQHARAP</sequence>
<evidence type="ECO:0000313" key="1">
    <source>
        <dbReference type="EMBL" id="TQL42675.1"/>
    </source>
</evidence>
<comment type="caution">
    <text evidence="1">The sequence shown here is derived from an EMBL/GenBank/DDBJ whole genome shotgun (WGS) entry which is preliminary data.</text>
</comment>
<dbReference type="EMBL" id="VFON01000001">
    <property type="protein sequence ID" value="TQL42675.1"/>
    <property type="molecule type" value="Genomic_DNA"/>
</dbReference>
<dbReference type="OrthoDB" id="4802815at2"/>
<organism evidence="1 2">
    <name type="scientific">Leucobacter komagatae</name>
    <dbReference type="NCBI Taxonomy" id="55969"/>
    <lineage>
        <taxon>Bacteria</taxon>
        <taxon>Bacillati</taxon>
        <taxon>Actinomycetota</taxon>
        <taxon>Actinomycetes</taxon>
        <taxon>Micrococcales</taxon>
        <taxon>Microbacteriaceae</taxon>
        <taxon>Leucobacter</taxon>
    </lineage>
</organism>
<keyword evidence="2" id="KW-1185">Reference proteome</keyword>
<dbReference type="Proteomes" id="UP000319094">
    <property type="component" value="Unassembled WGS sequence"/>
</dbReference>
<protein>
    <recommendedName>
        <fullName evidence="3">Transcriptional regulator with AbiEi antitoxin domain of type IV toxin-antitoxin system</fullName>
    </recommendedName>
</protein>
<proteinExistence type="predicted"/>
<dbReference type="RefSeq" id="WP_141886093.1">
    <property type="nucleotide sequence ID" value="NZ_BAAAUY010000013.1"/>
</dbReference>
<evidence type="ECO:0008006" key="3">
    <source>
        <dbReference type="Google" id="ProtNLM"/>
    </source>
</evidence>
<reference evidence="1 2" key="1">
    <citation type="submission" date="2019-06" db="EMBL/GenBank/DDBJ databases">
        <title>Sequencing the genomes of 1000 actinobacteria strains.</title>
        <authorList>
            <person name="Klenk H.-P."/>
        </authorList>
    </citation>
    <scope>NUCLEOTIDE SEQUENCE [LARGE SCALE GENOMIC DNA]</scope>
    <source>
        <strain evidence="1 2">DSM 8803</strain>
    </source>
</reference>
<accession>A0A542Y3L6</accession>
<name>A0A542Y3L6_9MICO</name>